<keyword evidence="1" id="KW-0732">Signal</keyword>
<comment type="caution">
    <text evidence="2">The sequence shown here is derived from an EMBL/GenBank/DDBJ whole genome shotgun (WGS) entry which is preliminary data.</text>
</comment>
<name>A0ABD3VYW8_SINWO</name>
<organism evidence="2 3">
    <name type="scientific">Sinanodonta woodiana</name>
    <name type="common">Chinese pond mussel</name>
    <name type="synonym">Anodonta woodiana</name>
    <dbReference type="NCBI Taxonomy" id="1069815"/>
    <lineage>
        <taxon>Eukaryota</taxon>
        <taxon>Metazoa</taxon>
        <taxon>Spiralia</taxon>
        <taxon>Lophotrochozoa</taxon>
        <taxon>Mollusca</taxon>
        <taxon>Bivalvia</taxon>
        <taxon>Autobranchia</taxon>
        <taxon>Heteroconchia</taxon>
        <taxon>Palaeoheterodonta</taxon>
        <taxon>Unionida</taxon>
        <taxon>Unionoidea</taxon>
        <taxon>Unionidae</taxon>
        <taxon>Unioninae</taxon>
        <taxon>Sinanodonta</taxon>
    </lineage>
</organism>
<evidence type="ECO:0000313" key="2">
    <source>
        <dbReference type="EMBL" id="KAL3866825.1"/>
    </source>
</evidence>
<sequence>MAFVHVLQLAVHLFIWSHHGCITESDGAWVPTGLIQCLNNTDCGNERLCCSITPALGRRRQFDGLDPDGNVHYCLPWKDEHAAWCELHHQYSPDAPNYYGLCPCGPGLVCTPTHELDEKYYPRDIFGKCTPV</sequence>
<feature type="signal peptide" evidence="1">
    <location>
        <begin position="1"/>
        <end position="27"/>
    </location>
</feature>
<dbReference type="EMBL" id="JBJQND010000009">
    <property type="protein sequence ID" value="KAL3866825.1"/>
    <property type="molecule type" value="Genomic_DNA"/>
</dbReference>
<evidence type="ECO:0000256" key="1">
    <source>
        <dbReference type="SAM" id="SignalP"/>
    </source>
</evidence>
<protein>
    <recommendedName>
        <fullName evidence="4">Prokineticin domain-containing protein</fullName>
    </recommendedName>
</protein>
<feature type="chain" id="PRO_5044887780" description="Prokineticin domain-containing protein" evidence="1">
    <location>
        <begin position="28"/>
        <end position="132"/>
    </location>
</feature>
<gene>
    <name evidence="2" type="ORF">ACJMK2_044086</name>
</gene>
<proteinExistence type="predicted"/>
<dbReference type="Gene3D" id="2.10.80.10">
    <property type="entry name" value="Lipase, subunit A"/>
    <property type="match status" value="1"/>
</dbReference>
<accession>A0ABD3VYW8</accession>
<keyword evidence="3" id="KW-1185">Reference proteome</keyword>
<reference evidence="2 3" key="1">
    <citation type="submission" date="2024-11" db="EMBL/GenBank/DDBJ databases">
        <title>Chromosome-level genome assembly of the freshwater bivalve Anodonta woodiana.</title>
        <authorList>
            <person name="Chen X."/>
        </authorList>
    </citation>
    <scope>NUCLEOTIDE SEQUENCE [LARGE SCALE GENOMIC DNA]</scope>
    <source>
        <strain evidence="2">MN2024</strain>
        <tissue evidence="2">Gills</tissue>
    </source>
</reference>
<dbReference type="Proteomes" id="UP001634394">
    <property type="component" value="Unassembled WGS sequence"/>
</dbReference>
<evidence type="ECO:0000313" key="3">
    <source>
        <dbReference type="Proteomes" id="UP001634394"/>
    </source>
</evidence>
<dbReference type="AlphaFoldDB" id="A0ABD3VYW8"/>
<evidence type="ECO:0008006" key="4">
    <source>
        <dbReference type="Google" id="ProtNLM"/>
    </source>
</evidence>